<dbReference type="PRINTS" id="PR00463">
    <property type="entry name" value="EP450I"/>
</dbReference>
<dbReference type="EMBL" id="FJVC01000115">
    <property type="protein sequence ID" value="CZT43117.1"/>
    <property type="molecule type" value="Genomic_DNA"/>
</dbReference>
<dbReference type="PANTHER" id="PTHR46300">
    <property type="entry name" value="P450, PUTATIVE (EUROFUNG)-RELATED-RELATED"/>
    <property type="match status" value="1"/>
</dbReference>
<name>A0A1E1M1X8_RHYSE</name>
<comment type="similarity">
    <text evidence="1 6">Belongs to the cytochrome P450 family.</text>
</comment>
<dbReference type="SUPFAM" id="SSF48264">
    <property type="entry name" value="Cytochrome P450"/>
    <property type="match status" value="1"/>
</dbReference>
<dbReference type="AlphaFoldDB" id="A0A1E1M1X8"/>
<keyword evidence="4 5" id="KW-0408">Iron</keyword>
<dbReference type="InterPro" id="IPR001128">
    <property type="entry name" value="Cyt_P450"/>
</dbReference>
<proteinExistence type="inferred from homology"/>
<keyword evidence="8" id="KW-1185">Reference proteome</keyword>
<dbReference type="Proteomes" id="UP000177625">
    <property type="component" value="Unassembled WGS sequence"/>
</dbReference>
<sequence>MIMFRDVFGDNTSVASLPYGNRWALHRKLLYHSLKGPALPASKPRQEAEALALTTSIVNESNDWSQGLDRCASSVVFSMAYGRRIASLDSNLLKTRQEFFRYVSDLLKPGAYLVEMFGFLLQLPSFLTRWKDPVLQMGRDQAAFDISLVNTTMLQLKAEVDSDANALSEAHFAAVPASLFGAGSYATASTLHFVVLGLLTQPDMQKLAQAELDAIVGNDRSLTYADQAEVPFIDAIIKEVLRWRPSAVFGMPHATSETDVYKSYHFQKGTVVWASSWGVNQNPGFFPSPQTIALNRSLDTSDPRYDANVAAKPFPGGSHDHATFGFGRRACAGAELATNKFFIVIAKLLWSFDIKPIEGEIYDIDAFTGGLVLRPAPFKCRFVIRDEGRRLVLEREMKEAEEVLPLFPAFD</sequence>
<evidence type="ECO:0000256" key="2">
    <source>
        <dbReference type="ARBA" id="ARBA00022723"/>
    </source>
</evidence>
<reference evidence="8" key="1">
    <citation type="submission" date="2016-03" db="EMBL/GenBank/DDBJ databases">
        <authorList>
            <person name="Guldener U."/>
        </authorList>
    </citation>
    <scope>NUCLEOTIDE SEQUENCE [LARGE SCALE GENOMIC DNA]</scope>
</reference>
<accession>A0A1E1M1X8</accession>
<dbReference type="GO" id="GO:0016705">
    <property type="term" value="F:oxidoreductase activity, acting on paired donors, with incorporation or reduction of molecular oxygen"/>
    <property type="evidence" value="ECO:0007669"/>
    <property type="project" value="InterPro"/>
</dbReference>
<evidence type="ECO:0000256" key="6">
    <source>
        <dbReference type="RuleBase" id="RU000461"/>
    </source>
</evidence>
<keyword evidence="5 6" id="KW-0349">Heme</keyword>
<dbReference type="InterPro" id="IPR017972">
    <property type="entry name" value="Cyt_P450_CS"/>
</dbReference>
<feature type="binding site" description="axial binding residue" evidence="5">
    <location>
        <position position="331"/>
    </location>
    <ligand>
        <name>heme</name>
        <dbReference type="ChEBI" id="CHEBI:30413"/>
    </ligand>
    <ligandPart>
        <name>Fe</name>
        <dbReference type="ChEBI" id="CHEBI:18248"/>
    </ligandPart>
</feature>
<evidence type="ECO:0000313" key="8">
    <source>
        <dbReference type="Proteomes" id="UP000177625"/>
    </source>
</evidence>
<evidence type="ECO:0000313" key="7">
    <source>
        <dbReference type="EMBL" id="CZT43117.1"/>
    </source>
</evidence>
<keyword evidence="2 5" id="KW-0479">Metal-binding</keyword>
<evidence type="ECO:0000256" key="3">
    <source>
        <dbReference type="ARBA" id="ARBA00023002"/>
    </source>
</evidence>
<evidence type="ECO:0000256" key="4">
    <source>
        <dbReference type="ARBA" id="ARBA00023004"/>
    </source>
</evidence>
<gene>
    <name evidence="7" type="ORF">RSE6_03106</name>
</gene>
<dbReference type="Pfam" id="PF00067">
    <property type="entry name" value="p450"/>
    <property type="match status" value="1"/>
</dbReference>
<dbReference type="InterPro" id="IPR036396">
    <property type="entry name" value="Cyt_P450_sf"/>
</dbReference>
<dbReference type="GO" id="GO:0020037">
    <property type="term" value="F:heme binding"/>
    <property type="evidence" value="ECO:0007669"/>
    <property type="project" value="InterPro"/>
</dbReference>
<dbReference type="InterPro" id="IPR002401">
    <property type="entry name" value="Cyt_P450_E_grp-I"/>
</dbReference>
<dbReference type="PRINTS" id="PR00385">
    <property type="entry name" value="P450"/>
</dbReference>
<protein>
    <submittedName>
        <fullName evidence="7">Related to cytochrome P450 CYP2 subfamily</fullName>
    </submittedName>
</protein>
<dbReference type="InterPro" id="IPR050364">
    <property type="entry name" value="Cytochrome_P450_fung"/>
</dbReference>
<dbReference type="Gene3D" id="1.10.630.10">
    <property type="entry name" value="Cytochrome P450"/>
    <property type="match status" value="1"/>
</dbReference>
<dbReference type="PANTHER" id="PTHR46300:SF4">
    <property type="entry name" value="CYTOCHROME P450 98A3"/>
    <property type="match status" value="1"/>
</dbReference>
<dbReference type="PROSITE" id="PS00086">
    <property type="entry name" value="CYTOCHROME_P450"/>
    <property type="match status" value="1"/>
</dbReference>
<evidence type="ECO:0000256" key="1">
    <source>
        <dbReference type="ARBA" id="ARBA00010617"/>
    </source>
</evidence>
<comment type="cofactor">
    <cofactor evidence="5">
        <name>heme</name>
        <dbReference type="ChEBI" id="CHEBI:30413"/>
    </cofactor>
</comment>
<dbReference type="GO" id="GO:0005506">
    <property type="term" value="F:iron ion binding"/>
    <property type="evidence" value="ECO:0007669"/>
    <property type="project" value="InterPro"/>
</dbReference>
<evidence type="ECO:0000256" key="5">
    <source>
        <dbReference type="PIRSR" id="PIRSR602401-1"/>
    </source>
</evidence>
<organism evidence="7 8">
    <name type="scientific">Rhynchosporium secalis</name>
    <name type="common">Barley scald fungus</name>
    <dbReference type="NCBI Taxonomy" id="38038"/>
    <lineage>
        <taxon>Eukaryota</taxon>
        <taxon>Fungi</taxon>
        <taxon>Dikarya</taxon>
        <taxon>Ascomycota</taxon>
        <taxon>Pezizomycotina</taxon>
        <taxon>Leotiomycetes</taxon>
        <taxon>Helotiales</taxon>
        <taxon>Ploettnerulaceae</taxon>
        <taxon>Rhynchosporium</taxon>
    </lineage>
</organism>
<keyword evidence="6" id="KW-0503">Monooxygenase</keyword>
<dbReference type="GO" id="GO:0004497">
    <property type="term" value="F:monooxygenase activity"/>
    <property type="evidence" value="ECO:0007669"/>
    <property type="project" value="UniProtKB-KW"/>
</dbReference>
<keyword evidence="3 6" id="KW-0560">Oxidoreductase</keyword>